<dbReference type="SUPFAM" id="SSF53448">
    <property type="entry name" value="Nucleotide-diphospho-sugar transferases"/>
    <property type="match status" value="1"/>
</dbReference>
<dbReference type="Proteomes" id="UP000226080">
    <property type="component" value="Unassembled WGS sequence"/>
</dbReference>
<protein>
    <submittedName>
        <fullName evidence="4">Glycosyl transferase</fullName>
    </submittedName>
</protein>
<reference evidence="3 6" key="2">
    <citation type="submission" date="2017-10" db="EMBL/GenBank/DDBJ databases">
        <title>Draft genome sequences of Aggregatibacter actinomycetemcomitans strains 310a and 310b.</title>
        <authorList>
            <person name="May A.C."/>
            <person name="Ohta H."/>
            <person name="Maeda H."/>
            <person name="Kokeguchi S."/>
            <person name="Cugini C."/>
        </authorList>
    </citation>
    <scope>NUCLEOTIDE SEQUENCE [LARGE SCALE GENOMIC DNA]</scope>
    <source>
        <strain evidence="3 6">310b</strain>
    </source>
</reference>
<sequence>MNKPIKNQTALLISNGLLRLAGNIVKILSYPFHAIFPKKRFTIPEFSPARCPSSKPSKINKVIWQTNYSNKVTLPIYCNYLVNRLFSPGYDYRYVSTEARGDYIEKNADARTFAAYSKLTDGAAQADFWRLFTLYHDGGIYMDIDGHLVGNLDKMIDPEDDEVLITRRGRYTNFFLASRKSNPFLKETLDIIIDNIENRRIDGGVFVLTGPDTLNKALENKDVNTRRDKLTCAQGTFANEYFQYMDKKRGKWIHAKNEDLLK</sequence>
<dbReference type="RefSeq" id="WP_005543043.1">
    <property type="nucleotide sequence ID" value="NZ_CP012959.1"/>
</dbReference>
<dbReference type="GO" id="GO:0051999">
    <property type="term" value="P:mannosyl-inositol phosphorylceramide biosynthetic process"/>
    <property type="evidence" value="ECO:0007669"/>
    <property type="project" value="TreeGrafter"/>
</dbReference>
<name>A0A142G1R0_AGGAC</name>
<dbReference type="EMBL" id="VSED01000005">
    <property type="protein sequence ID" value="TYA39464.1"/>
    <property type="molecule type" value="Genomic_DNA"/>
</dbReference>
<dbReference type="PANTHER" id="PTHR32385">
    <property type="entry name" value="MANNOSYL PHOSPHORYLINOSITOL CERAMIDE SYNTHASE"/>
    <property type="match status" value="1"/>
</dbReference>
<evidence type="ECO:0000256" key="1">
    <source>
        <dbReference type="ARBA" id="ARBA00022679"/>
    </source>
</evidence>
<reference evidence="2 5" key="1">
    <citation type="submission" date="2015-10" db="EMBL/GenBank/DDBJ databases">
        <title>Tn-seq of a polymicrobial infection.</title>
        <authorList>
            <person name="Stacy A."/>
            <person name="Rumbaugh K.P."/>
            <person name="Whiteley M."/>
        </authorList>
    </citation>
    <scope>NUCLEOTIDE SEQUENCE [LARGE SCALE GENOMIC DNA]</scope>
    <source>
        <strain evidence="2 5">624</strain>
    </source>
</reference>
<evidence type="ECO:0000313" key="5">
    <source>
        <dbReference type="Proteomes" id="UP000072236"/>
    </source>
</evidence>
<evidence type="ECO:0000313" key="7">
    <source>
        <dbReference type="Proteomes" id="UP000323012"/>
    </source>
</evidence>
<reference evidence="4 7" key="3">
    <citation type="submission" date="2019-08" db="EMBL/GenBank/DDBJ databases">
        <title>Whole genome sequencing of Aggregatibacter actinomycetemcomitans cultured from blood stream infections in Denmark reveals a novel phylogenetic lineage expressing serotype a membrane O polysaccharide.</title>
        <authorList>
            <person name="Nedergaard S."/>
            <person name="Kobel C.M."/>
            <person name="Nielsen M.B."/>
            <person name="Moeller R.T."/>
            <person name="Jensen A.B."/>
            <person name="Noerskov-Lauritsen N."/>
        </authorList>
    </citation>
    <scope>NUCLEOTIDE SEQUENCE [LARGE SCALE GENOMIC DNA]</scope>
    <source>
        <strain evidence="4 7">PN_563</strain>
    </source>
</reference>
<evidence type="ECO:0000313" key="6">
    <source>
        <dbReference type="Proteomes" id="UP000226080"/>
    </source>
</evidence>
<organism evidence="4 7">
    <name type="scientific">Aggregatibacter actinomycetemcomitans</name>
    <name type="common">Actinobacillus actinomycetemcomitans</name>
    <name type="synonym">Haemophilus actinomycetemcomitans</name>
    <dbReference type="NCBI Taxonomy" id="714"/>
    <lineage>
        <taxon>Bacteria</taxon>
        <taxon>Pseudomonadati</taxon>
        <taxon>Pseudomonadota</taxon>
        <taxon>Gammaproteobacteria</taxon>
        <taxon>Pasteurellales</taxon>
        <taxon>Pasteurellaceae</taxon>
        <taxon>Aggregatibacter</taxon>
    </lineage>
</organism>
<dbReference type="GO" id="GO:0016020">
    <property type="term" value="C:membrane"/>
    <property type="evidence" value="ECO:0007669"/>
    <property type="project" value="GOC"/>
</dbReference>
<keyword evidence="6" id="KW-1185">Reference proteome</keyword>
<dbReference type="Proteomes" id="UP000072236">
    <property type="component" value="Chromosome"/>
</dbReference>
<dbReference type="EMBL" id="PCGW01000007">
    <property type="protein sequence ID" value="PHO20848.1"/>
    <property type="molecule type" value="Genomic_DNA"/>
</dbReference>
<proteinExistence type="predicted"/>
<dbReference type="InterPro" id="IPR007577">
    <property type="entry name" value="GlycoTrfase_DXD_sugar-bd_CS"/>
</dbReference>
<evidence type="ECO:0000313" key="4">
    <source>
        <dbReference type="EMBL" id="TYA39464.1"/>
    </source>
</evidence>
<dbReference type="EMBL" id="CP012959">
    <property type="protein sequence ID" value="AMQ94590.1"/>
    <property type="molecule type" value="Genomic_DNA"/>
</dbReference>
<dbReference type="OrthoDB" id="277808at2"/>
<gene>
    <name evidence="2" type="ORF">ACT75_08685</name>
    <name evidence="3" type="ORF">CQR80_05025</name>
    <name evidence="4" type="ORF">FXB79_02985</name>
</gene>
<dbReference type="Proteomes" id="UP000323012">
    <property type="component" value="Unassembled WGS sequence"/>
</dbReference>
<evidence type="ECO:0000313" key="3">
    <source>
        <dbReference type="EMBL" id="PHO20848.1"/>
    </source>
</evidence>
<dbReference type="SMR" id="A0A142G1R0"/>
<dbReference type="AlphaFoldDB" id="A0A142G1R0"/>
<dbReference type="KEGG" id="aact:ACT75_08685"/>
<dbReference type="Pfam" id="PF04488">
    <property type="entry name" value="Gly_transf_sug"/>
    <property type="match status" value="1"/>
</dbReference>
<dbReference type="InterPro" id="IPR029044">
    <property type="entry name" value="Nucleotide-diphossugar_trans"/>
</dbReference>
<keyword evidence="1 4" id="KW-0808">Transferase</keyword>
<dbReference type="Gene3D" id="3.90.550.20">
    <property type="match status" value="1"/>
</dbReference>
<dbReference type="InterPro" id="IPR051706">
    <property type="entry name" value="Glycosyltransferase_domain"/>
</dbReference>
<evidence type="ECO:0000313" key="2">
    <source>
        <dbReference type="EMBL" id="AMQ94590.1"/>
    </source>
</evidence>
<dbReference type="GO" id="GO:0000030">
    <property type="term" value="F:mannosyltransferase activity"/>
    <property type="evidence" value="ECO:0007669"/>
    <property type="project" value="TreeGrafter"/>
</dbReference>
<dbReference type="PANTHER" id="PTHR32385:SF15">
    <property type="entry name" value="INOSITOL PHOSPHOCERAMIDE MANNOSYLTRANSFERASE 1"/>
    <property type="match status" value="1"/>
</dbReference>
<accession>A0A142G1R0</accession>
<dbReference type="eggNOG" id="COG3774">
    <property type="taxonomic scope" value="Bacteria"/>
</dbReference>